<comment type="caution">
    <text evidence="1">The sequence shown here is derived from an EMBL/GenBank/DDBJ whole genome shotgun (WGS) entry which is preliminary data.</text>
</comment>
<evidence type="ECO:0000313" key="1">
    <source>
        <dbReference type="EMBL" id="MBZ5738259.1"/>
    </source>
</evidence>
<dbReference type="Proteomes" id="UP000780875">
    <property type="component" value="Unassembled WGS sequence"/>
</dbReference>
<accession>A0ABS7UBA8</accession>
<keyword evidence="2" id="KW-1185">Reference proteome</keyword>
<gene>
    <name evidence="1" type="ORF">K8U61_08800</name>
</gene>
<evidence type="ECO:0000313" key="2">
    <source>
        <dbReference type="Proteomes" id="UP000780875"/>
    </source>
</evidence>
<organism evidence="1 2">
    <name type="scientific">Nocardioides mangrovi</name>
    <dbReference type="NCBI Taxonomy" id="2874580"/>
    <lineage>
        <taxon>Bacteria</taxon>
        <taxon>Bacillati</taxon>
        <taxon>Actinomycetota</taxon>
        <taxon>Actinomycetes</taxon>
        <taxon>Propionibacteriales</taxon>
        <taxon>Nocardioidaceae</taxon>
        <taxon>Nocardioides</taxon>
    </lineage>
</organism>
<reference evidence="1 2" key="1">
    <citation type="submission" date="2021-09" db="EMBL/GenBank/DDBJ databases">
        <title>Whole genome sequence of Nocardioides sp. GBK3QG-3.</title>
        <authorList>
            <person name="Tuo L."/>
        </authorList>
    </citation>
    <scope>NUCLEOTIDE SEQUENCE [LARGE SCALE GENOMIC DNA]</scope>
    <source>
        <strain evidence="1 2">GBK3QG-3</strain>
    </source>
</reference>
<dbReference type="EMBL" id="JAIQZJ010000004">
    <property type="protein sequence ID" value="MBZ5738259.1"/>
    <property type="molecule type" value="Genomic_DNA"/>
</dbReference>
<name>A0ABS7UBA8_9ACTN</name>
<proteinExistence type="predicted"/>
<sequence length="49" mass="5893">MYESMINRATVRSEMDYRLDRIRTDLHDRRARRALTRRPVTGESVLGDR</sequence>
<protein>
    <submittedName>
        <fullName evidence="1">Uncharacterized protein</fullName>
    </submittedName>
</protein>
<dbReference type="RefSeq" id="WP_224122633.1">
    <property type="nucleotide sequence ID" value="NZ_JAIQZJ010000004.1"/>
</dbReference>